<dbReference type="GO" id="GO:0036503">
    <property type="term" value="P:ERAD pathway"/>
    <property type="evidence" value="ECO:0007669"/>
    <property type="project" value="UniProtKB-ARBA"/>
</dbReference>
<dbReference type="SUPFAM" id="SSF48225">
    <property type="entry name" value="Seven-hairpin glycosidases"/>
    <property type="match status" value="1"/>
</dbReference>
<dbReference type="GO" id="GO:0005783">
    <property type="term" value="C:endoplasmic reticulum"/>
    <property type="evidence" value="ECO:0007669"/>
    <property type="project" value="TreeGrafter"/>
</dbReference>
<evidence type="ECO:0000256" key="1">
    <source>
        <dbReference type="ARBA" id="ARBA00001913"/>
    </source>
</evidence>
<dbReference type="PANTHER" id="PTHR11742">
    <property type="entry name" value="MANNOSYL-OLIGOSACCHARIDE ALPHA-1,2-MANNOSIDASE-RELATED"/>
    <property type="match status" value="1"/>
</dbReference>
<evidence type="ECO:0000313" key="15">
    <source>
        <dbReference type="Proteomes" id="UP000253551"/>
    </source>
</evidence>
<feature type="active site" description="Proton donor" evidence="11">
    <location>
        <position position="116"/>
    </location>
</feature>
<feature type="active site" evidence="11">
    <location>
        <position position="383"/>
    </location>
</feature>
<keyword evidence="7" id="KW-0325">Glycoprotein</keyword>
<keyword evidence="8 13" id="KW-0326">Glycosidase</keyword>
<dbReference type="OrthoDB" id="8118055at2759"/>
<comment type="similarity">
    <text evidence="3 13">Belongs to the glycosyl hydrolase 47 family.</text>
</comment>
<dbReference type="Pfam" id="PF01532">
    <property type="entry name" value="Glyco_hydro_47"/>
    <property type="match status" value="1"/>
</dbReference>
<keyword evidence="4" id="KW-0732">Signal</keyword>
<keyword evidence="5 13" id="KW-0378">Hydrolase</keyword>
<evidence type="ECO:0000256" key="2">
    <source>
        <dbReference type="ARBA" id="ARBA00004922"/>
    </source>
</evidence>
<evidence type="ECO:0000256" key="12">
    <source>
        <dbReference type="PIRSR" id="PIRSR601382-3"/>
    </source>
</evidence>
<feature type="active site" description="Proton donor" evidence="11">
    <location>
        <position position="354"/>
    </location>
</feature>
<evidence type="ECO:0000256" key="10">
    <source>
        <dbReference type="ARBA" id="ARBA00048605"/>
    </source>
</evidence>
<evidence type="ECO:0000256" key="6">
    <source>
        <dbReference type="ARBA" id="ARBA00023157"/>
    </source>
</evidence>
<dbReference type="GO" id="GO:0005975">
    <property type="term" value="P:carbohydrate metabolic process"/>
    <property type="evidence" value="ECO:0007669"/>
    <property type="project" value="InterPro"/>
</dbReference>
<dbReference type="AlphaFoldDB" id="A0A367KY40"/>
<evidence type="ECO:0000256" key="7">
    <source>
        <dbReference type="ARBA" id="ARBA00023180"/>
    </source>
</evidence>
<dbReference type="PRINTS" id="PR00747">
    <property type="entry name" value="GLYHDRLASE47"/>
</dbReference>
<dbReference type="InterPro" id="IPR001382">
    <property type="entry name" value="Glyco_hydro_47"/>
</dbReference>
<dbReference type="InterPro" id="IPR050749">
    <property type="entry name" value="Glycosyl_Hydrolase_47"/>
</dbReference>
<evidence type="ECO:0000256" key="4">
    <source>
        <dbReference type="ARBA" id="ARBA00022729"/>
    </source>
</evidence>
<evidence type="ECO:0000256" key="3">
    <source>
        <dbReference type="ARBA" id="ARBA00007658"/>
    </source>
</evidence>
<evidence type="ECO:0000256" key="9">
    <source>
        <dbReference type="ARBA" id="ARBA00047669"/>
    </source>
</evidence>
<evidence type="ECO:0000256" key="5">
    <source>
        <dbReference type="ARBA" id="ARBA00022801"/>
    </source>
</evidence>
<dbReference type="InterPro" id="IPR012341">
    <property type="entry name" value="6hp_glycosidase-like_sf"/>
</dbReference>
<comment type="cofactor">
    <cofactor evidence="1">
        <name>Ca(2+)</name>
        <dbReference type="ChEBI" id="CHEBI:29108"/>
    </cofactor>
</comment>
<comment type="catalytic activity">
    <reaction evidence="9">
        <text>N(4)-(alpha-D-Man-(1-&gt;2)-alpha-D-Man-(1-&gt;2)-alpha-D-Man-(1-&gt;3)-[alpha-D-Man-(1-&gt;3)-[alpha-D-Man-(1-&gt;2)-alpha-D-Man-(1-&gt;6)]-alpha-D-Man-(1-&gt;6)]-beta-D-Man-(1-&gt;4)-beta-D-GlcNAc-(1-&gt;4)-beta-D-GlcNAc)-L-asparaginyl-[protein] (N-glucan mannose isomer 8A1,2,3B1,3) + 3 H2O = N(4)-(alpha-D-Man-(1-&gt;3)-[alpha-D-Man-(1-&gt;3)-[alpha-D-Man-(1-&gt;6)]-alpha-D-Man-(1-&gt;6)]-beta-D-Man-(1-&gt;4)-beta-D-GlcNAc-(1-&gt;4)-beta-D-GlcNAc)-L-asparaginyl-[protein] (N-glucan mannose isomer 5A1,2) + 3 beta-D-mannose</text>
        <dbReference type="Rhea" id="RHEA:56028"/>
        <dbReference type="Rhea" id="RHEA-COMP:14358"/>
        <dbReference type="Rhea" id="RHEA-COMP:14367"/>
        <dbReference type="ChEBI" id="CHEBI:15377"/>
        <dbReference type="ChEBI" id="CHEBI:28563"/>
        <dbReference type="ChEBI" id="CHEBI:59087"/>
        <dbReference type="ChEBI" id="CHEBI:60628"/>
        <dbReference type="EC" id="3.2.1.113"/>
    </reaction>
</comment>
<dbReference type="GO" id="GO:0016020">
    <property type="term" value="C:membrane"/>
    <property type="evidence" value="ECO:0007669"/>
    <property type="project" value="InterPro"/>
</dbReference>
<protein>
    <recommendedName>
        <fullName evidence="13">alpha-1,2-Mannosidase</fullName>
        <ecNumber evidence="13">3.2.1.-</ecNumber>
    </recommendedName>
</protein>
<organism evidence="14 15">
    <name type="scientific">Rhizopus stolonifer</name>
    <name type="common">Rhizopus nigricans</name>
    <dbReference type="NCBI Taxonomy" id="4846"/>
    <lineage>
        <taxon>Eukaryota</taxon>
        <taxon>Fungi</taxon>
        <taxon>Fungi incertae sedis</taxon>
        <taxon>Mucoromycota</taxon>
        <taxon>Mucoromycotina</taxon>
        <taxon>Mucoromycetes</taxon>
        <taxon>Mucorales</taxon>
        <taxon>Mucorineae</taxon>
        <taxon>Rhizopodaceae</taxon>
        <taxon>Rhizopus</taxon>
    </lineage>
</organism>
<comment type="caution">
    <text evidence="14">The sequence shown here is derived from an EMBL/GenBank/DDBJ whole genome shotgun (WGS) entry which is preliminary data.</text>
</comment>
<gene>
    <name evidence="14" type="ORF">CU098_006423</name>
</gene>
<evidence type="ECO:0000256" key="13">
    <source>
        <dbReference type="RuleBase" id="RU361193"/>
    </source>
</evidence>
<comment type="pathway">
    <text evidence="2">Protein modification; protein glycosylation.</text>
</comment>
<keyword evidence="6 12" id="KW-1015">Disulfide bond</keyword>
<dbReference type="GO" id="GO:0005509">
    <property type="term" value="F:calcium ion binding"/>
    <property type="evidence" value="ECO:0007669"/>
    <property type="project" value="InterPro"/>
</dbReference>
<accession>A0A367KY40</accession>
<comment type="catalytic activity">
    <reaction evidence="10">
        <text>N(4)-(alpha-D-Man-(1-&gt;2)-alpha-D-Man-(1-&gt;2)-alpha-D-Man-(1-&gt;3)-[alpha-D-Man-(1-&gt;2)-alpha-D-Man-(1-&gt;3)-[alpha-D-Man-(1-&gt;2)-alpha-D-Man-(1-&gt;6)]-alpha-D-Man-(1-&gt;6)]-beta-D-Man-(1-&gt;4)-beta-D-GlcNAc-(1-&gt;4)-beta-D-GlcNAc)-L-asparaginyl-[protein] (N-glucan mannose isomer 9A1,2,3B1,2,3) + 4 H2O = N(4)-(alpha-D-Man-(1-&gt;3)-[alpha-D-Man-(1-&gt;3)-[alpha-D-Man-(1-&gt;6)]-alpha-D-Man-(1-&gt;6)]-beta-D-Man-(1-&gt;4)-beta-D-GlcNAc-(1-&gt;4)-beta-D-GlcNAc)-L-asparaginyl-[protein] (N-glucan mannose isomer 5A1,2) + 4 beta-D-mannose</text>
        <dbReference type="Rhea" id="RHEA:56008"/>
        <dbReference type="Rhea" id="RHEA-COMP:14356"/>
        <dbReference type="Rhea" id="RHEA-COMP:14367"/>
        <dbReference type="ChEBI" id="CHEBI:15377"/>
        <dbReference type="ChEBI" id="CHEBI:28563"/>
        <dbReference type="ChEBI" id="CHEBI:59087"/>
        <dbReference type="ChEBI" id="CHEBI:139493"/>
        <dbReference type="EC" id="3.2.1.113"/>
    </reaction>
</comment>
<evidence type="ECO:0000256" key="11">
    <source>
        <dbReference type="PIRSR" id="PIRSR601382-1"/>
    </source>
</evidence>
<dbReference type="EMBL" id="PJQM01000033">
    <property type="protein sequence ID" value="RCI07105.1"/>
    <property type="molecule type" value="Genomic_DNA"/>
</dbReference>
<name>A0A367KY40_RHIST</name>
<dbReference type="STRING" id="4846.A0A367KY40"/>
<keyword evidence="15" id="KW-1185">Reference proteome</keyword>
<feature type="disulfide bond" evidence="12">
    <location>
        <begin position="309"/>
        <end position="340"/>
    </location>
</feature>
<evidence type="ECO:0000313" key="14">
    <source>
        <dbReference type="EMBL" id="RCI07105.1"/>
    </source>
</evidence>
<dbReference type="GO" id="GO:0004571">
    <property type="term" value="F:mannosyl-oligosaccharide 1,2-alpha-mannosidase activity"/>
    <property type="evidence" value="ECO:0007669"/>
    <property type="project" value="UniProtKB-EC"/>
</dbReference>
<sequence>MSFFRQSPFTIKKTRKQIRREHGGLPEADELTTEEKQRYIKEEFLFSWKGYTKYSWGSDENSPITNIPRNTRNGWGATIVDGLDSLYIMGFEKEFNEAKEFVSKINWASSKEPLFETVIRYLGGFLSAYDLSQDAVFLNKAIELTNLLLPAFDTPTGIPYQFMNFTSGMPIKSPIACLAEIGSVQIEFTRLSELTGDWKYHQIGQRVYDSYVNMNNMNGIYPHLINVNNGSPVGEHYTWGGMADSFYEYLIKQLVVSNGKDEKKFKMVREIIRGLENKLVVDSSVDPDSSFLVEINGNSPTYRMDELACFAPATLILAARTFPDDFEHIEHIAKRLLNGCFSAWDSTATGLAPEVFTWNTKNYFYEQTPPVTPVIKSYILRPETLESLYYFYVYTHDTIYQNMAWDIFNSLYTYCRANSGYTGLYNVEDTENSQDDREERDFKVLVSYF</sequence>
<dbReference type="Proteomes" id="UP000253551">
    <property type="component" value="Unassembled WGS sequence"/>
</dbReference>
<dbReference type="EC" id="3.2.1.-" evidence="13"/>
<evidence type="ECO:0000256" key="8">
    <source>
        <dbReference type="ARBA" id="ARBA00023295"/>
    </source>
</evidence>
<reference evidence="14 15" key="1">
    <citation type="journal article" date="2018" name="G3 (Bethesda)">
        <title>Phylogenetic and Phylogenomic Definition of Rhizopus Species.</title>
        <authorList>
            <person name="Gryganskyi A.P."/>
            <person name="Golan J."/>
            <person name="Dolatabadi S."/>
            <person name="Mondo S."/>
            <person name="Robb S."/>
            <person name="Idnurm A."/>
            <person name="Muszewska A."/>
            <person name="Steczkiewicz K."/>
            <person name="Masonjones S."/>
            <person name="Liao H.L."/>
            <person name="Gajdeczka M.T."/>
            <person name="Anike F."/>
            <person name="Vuek A."/>
            <person name="Anishchenko I.M."/>
            <person name="Voigt K."/>
            <person name="de Hoog G.S."/>
            <person name="Smith M.E."/>
            <person name="Heitman J."/>
            <person name="Vilgalys R."/>
            <person name="Stajich J.E."/>
        </authorList>
    </citation>
    <scope>NUCLEOTIDE SEQUENCE [LARGE SCALE GENOMIC DNA]</scope>
    <source>
        <strain evidence="14 15">LSU 92-RS-03</strain>
    </source>
</reference>
<dbReference type="PANTHER" id="PTHR11742:SF101">
    <property type="entry name" value="MANNOSYL-OLIGOSACCHARIDE ALPHA-1,2-MANNOSIDASE 1B"/>
    <property type="match status" value="1"/>
</dbReference>
<proteinExistence type="inferred from homology"/>
<dbReference type="Gene3D" id="1.50.10.10">
    <property type="match status" value="1"/>
</dbReference>
<dbReference type="InterPro" id="IPR036026">
    <property type="entry name" value="Seven-hairpin_glycosidases"/>
</dbReference>
<feature type="active site" evidence="11">
    <location>
        <position position="244"/>
    </location>
</feature>